<evidence type="ECO:0000256" key="9">
    <source>
        <dbReference type="ARBA" id="ARBA00037295"/>
    </source>
</evidence>
<keyword evidence="7 11" id="KW-1133">Transmembrane helix</keyword>
<dbReference type="InterPro" id="IPR005829">
    <property type="entry name" value="Sugar_transporter_CS"/>
</dbReference>
<evidence type="ECO:0000256" key="6">
    <source>
        <dbReference type="ARBA" id="ARBA00022847"/>
    </source>
</evidence>
<evidence type="ECO:0000313" key="14">
    <source>
        <dbReference type="Proteomes" id="UP000239814"/>
    </source>
</evidence>
<dbReference type="EMBL" id="CP027433">
    <property type="protein sequence ID" value="AVM00099.1"/>
    <property type="molecule type" value="Genomic_DNA"/>
</dbReference>
<dbReference type="GO" id="GO:0015293">
    <property type="term" value="F:symporter activity"/>
    <property type="evidence" value="ECO:0007669"/>
    <property type="project" value="UniProtKB-KW"/>
</dbReference>
<feature type="transmembrane region" description="Helical" evidence="11">
    <location>
        <begin position="257"/>
        <end position="282"/>
    </location>
</feature>
<dbReference type="PROSITE" id="PS50850">
    <property type="entry name" value="MFS"/>
    <property type="match status" value="1"/>
</dbReference>
<dbReference type="PROSITE" id="PS00216">
    <property type="entry name" value="SUGAR_TRANSPORT_1"/>
    <property type="match status" value="1"/>
</dbReference>
<evidence type="ECO:0000256" key="1">
    <source>
        <dbReference type="ARBA" id="ARBA00004651"/>
    </source>
</evidence>
<dbReference type="Gene3D" id="1.20.1250.20">
    <property type="entry name" value="MFS general substrate transporter like domains"/>
    <property type="match status" value="2"/>
</dbReference>
<sequence length="452" mass="46803">MSVDTPPQKAPLPPATPTSMRRVAVASCIGTTIEYYDFFIYGTAAALVFPHIFFPALGATAGTVASFATFAVAFLARPLGAVVFGHYGDKLGRKGTLVTTLLMMGVATVAIGLLPTAATIGVLAPILLVVLRFVQGLAVGGEWAGANLLTAEYAPVGKRGYYAVFPQMGPALAFALSSTTFLLSDILLGEDVFMSYGWRIPFIASGALVIVGLYIRLNIQETPAFKAHQRTAAADAAAGVKKPLPFLEVMKLQPKEVLLSAGLMTFPFAFFYMGTAYLTAYGTKADGGGLDRQMVLAFGIGAAVILAATTLLGGVWSDRVGRRPVIIGASVAAFFWALALFPILDIGTPAAFGLGLAGTLAIFGLAFGPVGAYLPELFETRFRYTGAGAGYNLGGILGGAIPPLIAPGLAAAYGGFSIGVMLAALALISLLSTVALAGRTRMRADEAAVPLD</sequence>
<dbReference type="GO" id="GO:0005886">
    <property type="term" value="C:plasma membrane"/>
    <property type="evidence" value="ECO:0007669"/>
    <property type="project" value="UniProtKB-SubCell"/>
</dbReference>
<dbReference type="Pfam" id="PF00083">
    <property type="entry name" value="Sugar_tr"/>
    <property type="match status" value="1"/>
</dbReference>
<keyword evidence="3" id="KW-0813">Transport</keyword>
<gene>
    <name evidence="13" type="ORF">C6V83_07250</name>
</gene>
<keyword evidence="14" id="KW-1185">Reference proteome</keyword>
<keyword evidence="6" id="KW-0769">Symport</keyword>
<feature type="transmembrane region" description="Helical" evidence="11">
    <location>
        <begin position="120"/>
        <end position="140"/>
    </location>
</feature>
<dbReference type="FunFam" id="1.20.1250.20:FF:000001">
    <property type="entry name" value="Dicarboxylate MFS transporter"/>
    <property type="match status" value="1"/>
</dbReference>
<reference evidence="13 14" key="1">
    <citation type="submission" date="2018-03" db="EMBL/GenBank/DDBJ databases">
        <title>Characteristics and genome of n-alkane degrading marine bacteria Gordonia iterans isolated from crude oil contaminated in Tae-an, South Korea.</title>
        <authorList>
            <person name="Lee S.-S."/>
            <person name="Kim H."/>
        </authorList>
    </citation>
    <scope>NUCLEOTIDE SEQUENCE [LARGE SCALE GENOMIC DNA]</scope>
    <source>
        <strain evidence="13 14">Co17</strain>
    </source>
</reference>
<evidence type="ECO:0000256" key="4">
    <source>
        <dbReference type="ARBA" id="ARBA00022475"/>
    </source>
</evidence>
<evidence type="ECO:0000256" key="8">
    <source>
        <dbReference type="ARBA" id="ARBA00023136"/>
    </source>
</evidence>
<feature type="transmembrane region" description="Helical" evidence="11">
    <location>
        <begin position="325"/>
        <end position="344"/>
    </location>
</feature>
<keyword evidence="4" id="KW-1003">Cell membrane</keyword>
<feature type="transmembrane region" description="Helical" evidence="11">
    <location>
        <begin position="294"/>
        <end position="313"/>
    </location>
</feature>
<evidence type="ECO:0000256" key="2">
    <source>
        <dbReference type="ARBA" id="ARBA00008240"/>
    </source>
</evidence>
<feature type="transmembrane region" description="Helical" evidence="11">
    <location>
        <begin position="196"/>
        <end position="217"/>
    </location>
</feature>
<feature type="transmembrane region" description="Helical" evidence="11">
    <location>
        <begin position="386"/>
        <end position="405"/>
    </location>
</feature>
<dbReference type="InterPro" id="IPR020846">
    <property type="entry name" value="MFS_dom"/>
</dbReference>
<protein>
    <recommendedName>
        <fullName evidence="10">Putative proline/betaine transporter</fullName>
    </recommendedName>
</protein>
<feature type="transmembrane region" description="Helical" evidence="11">
    <location>
        <begin position="411"/>
        <end position="437"/>
    </location>
</feature>
<feature type="transmembrane region" description="Helical" evidence="11">
    <location>
        <begin position="96"/>
        <end position="114"/>
    </location>
</feature>
<dbReference type="Proteomes" id="UP000239814">
    <property type="component" value="Chromosome"/>
</dbReference>
<dbReference type="SUPFAM" id="SSF103473">
    <property type="entry name" value="MFS general substrate transporter"/>
    <property type="match status" value="1"/>
</dbReference>
<dbReference type="AlphaFoldDB" id="A0A2S0KEJ7"/>
<dbReference type="InterPro" id="IPR005828">
    <property type="entry name" value="MFS_sugar_transport-like"/>
</dbReference>
<dbReference type="PROSITE" id="PS00217">
    <property type="entry name" value="SUGAR_TRANSPORT_2"/>
    <property type="match status" value="1"/>
</dbReference>
<feature type="transmembrane region" description="Helical" evidence="11">
    <location>
        <begin position="350"/>
        <end position="374"/>
    </location>
</feature>
<dbReference type="PANTHER" id="PTHR43045">
    <property type="entry name" value="SHIKIMATE TRANSPORTER"/>
    <property type="match status" value="1"/>
</dbReference>
<proteinExistence type="inferred from homology"/>
<comment type="similarity">
    <text evidence="2">Belongs to the major facilitator superfamily. Metabolite:H+ Symporter (MHS) family (TC 2.A.1.6) family.</text>
</comment>
<keyword evidence="5 11" id="KW-0812">Transmembrane</keyword>
<dbReference type="KEGG" id="git:C6V83_07250"/>
<comment type="function">
    <text evidence="9">May be a proton symporter involved in the uptake of osmolytes such as proline and glycine betaine.</text>
</comment>
<keyword evidence="8 11" id="KW-0472">Membrane</keyword>
<feature type="domain" description="Major facilitator superfamily (MFS) profile" evidence="12">
    <location>
        <begin position="23"/>
        <end position="441"/>
    </location>
</feature>
<evidence type="ECO:0000313" key="13">
    <source>
        <dbReference type="EMBL" id="AVM00099.1"/>
    </source>
</evidence>
<evidence type="ECO:0000256" key="7">
    <source>
        <dbReference type="ARBA" id="ARBA00022989"/>
    </source>
</evidence>
<evidence type="ECO:0000256" key="11">
    <source>
        <dbReference type="SAM" id="Phobius"/>
    </source>
</evidence>
<organism evidence="13 14">
    <name type="scientific">Gordonia iterans</name>
    <dbReference type="NCBI Taxonomy" id="1004901"/>
    <lineage>
        <taxon>Bacteria</taxon>
        <taxon>Bacillati</taxon>
        <taxon>Actinomycetota</taxon>
        <taxon>Actinomycetes</taxon>
        <taxon>Mycobacteriales</taxon>
        <taxon>Gordoniaceae</taxon>
        <taxon>Gordonia</taxon>
    </lineage>
</organism>
<dbReference type="PANTHER" id="PTHR43045:SF2">
    <property type="entry name" value="INNER MEMBRANE METABOLITE TRANSPORT PROTEIN YHJE"/>
    <property type="match status" value="1"/>
</dbReference>
<feature type="transmembrane region" description="Helical" evidence="11">
    <location>
        <begin position="161"/>
        <end position="184"/>
    </location>
</feature>
<comment type="subcellular location">
    <subcellularLocation>
        <location evidence="1">Cell membrane</location>
        <topology evidence="1">Multi-pass membrane protein</topology>
    </subcellularLocation>
</comment>
<evidence type="ECO:0000256" key="5">
    <source>
        <dbReference type="ARBA" id="ARBA00022692"/>
    </source>
</evidence>
<dbReference type="InterPro" id="IPR036259">
    <property type="entry name" value="MFS_trans_sf"/>
</dbReference>
<evidence type="ECO:0000259" key="12">
    <source>
        <dbReference type="PROSITE" id="PS50850"/>
    </source>
</evidence>
<name>A0A2S0KEJ7_9ACTN</name>
<accession>A0A2S0KEJ7</accession>
<dbReference type="CDD" id="cd17369">
    <property type="entry name" value="MFS_ShiA_like"/>
    <property type="match status" value="1"/>
</dbReference>
<evidence type="ECO:0000256" key="10">
    <source>
        <dbReference type="ARBA" id="ARBA00039918"/>
    </source>
</evidence>
<dbReference type="OrthoDB" id="8953821at2"/>
<evidence type="ECO:0000256" key="3">
    <source>
        <dbReference type="ARBA" id="ARBA00022448"/>
    </source>
</evidence>
<dbReference type="RefSeq" id="WP_105941830.1">
    <property type="nucleotide sequence ID" value="NZ_CP027433.1"/>
</dbReference>